<dbReference type="InterPro" id="IPR036890">
    <property type="entry name" value="HATPase_C_sf"/>
</dbReference>
<feature type="domain" description="Histidine kinase" evidence="4">
    <location>
        <begin position="311"/>
        <end position="522"/>
    </location>
</feature>
<dbReference type="Gene3D" id="3.30.565.10">
    <property type="entry name" value="Histidine kinase-like ATPase, C-terminal domain"/>
    <property type="match status" value="1"/>
</dbReference>
<dbReference type="RefSeq" id="WP_249846480.1">
    <property type="nucleotide sequence ID" value="NZ_JAMGBD010000001.1"/>
</dbReference>
<dbReference type="InterPro" id="IPR003661">
    <property type="entry name" value="HisK_dim/P_dom"/>
</dbReference>
<evidence type="ECO:0000256" key="1">
    <source>
        <dbReference type="ARBA" id="ARBA00000085"/>
    </source>
</evidence>
<accession>A0ABT0RIQ5</accession>
<comment type="caution">
    <text evidence="5">The sequence shown here is derived from an EMBL/GenBank/DDBJ whole genome shotgun (WGS) entry which is preliminary data.</text>
</comment>
<dbReference type="SMART" id="SM00388">
    <property type="entry name" value="HisKA"/>
    <property type="match status" value="1"/>
</dbReference>
<evidence type="ECO:0000256" key="2">
    <source>
        <dbReference type="ARBA" id="ARBA00012438"/>
    </source>
</evidence>
<dbReference type="SUPFAM" id="SSF55874">
    <property type="entry name" value="ATPase domain of HSP90 chaperone/DNA topoisomerase II/histidine kinase"/>
    <property type="match status" value="1"/>
</dbReference>
<feature type="region of interest" description="Disordered" evidence="3">
    <location>
        <begin position="128"/>
        <end position="156"/>
    </location>
</feature>
<dbReference type="CDD" id="cd00082">
    <property type="entry name" value="HisKA"/>
    <property type="match status" value="1"/>
</dbReference>
<organism evidence="5 6">
    <name type="scientific">Sphingomonas alba</name>
    <dbReference type="NCBI Taxonomy" id="2908208"/>
    <lineage>
        <taxon>Bacteria</taxon>
        <taxon>Pseudomonadati</taxon>
        <taxon>Pseudomonadota</taxon>
        <taxon>Alphaproteobacteria</taxon>
        <taxon>Sphingomonadales</taxon>
        <taxon>Sphingomonadaceae</taxon>
        <taxon>Sphingomonas</taxon>
    </lineage>
</organism>
<reference evidence="5" key="1">
    <citation type="submission" date="2022-05" db="EMBL/GenBank/DDBJ databases">
        <authorList>
            <person name="Jo J.-H."/>
            <person name="Im W.-T."/>
        </authorList>
    </citation>
    <scope>NUCLEOTIDE SEQUENCE</scope>
    <source>
        <strain evidence="5">SE158</strain>
    </source>
</reference>
<dbReference type="PROSITE" id="PS50109">
    <property type="entry name" value="HIS_KIN"/>
    <property type="match status" value="1"/>
</dbReference>
<dbReference type="Proteomes" id="UP001165363">
    <property type="component" value="Unassembled WGS sequence"/>
</dbReference>
<name>A0ABT0RIQ5_9SPHN</name>
<gene>
    <name evidence="5" type="ORF">LZ536_01145</name>
</gene>
<dbReference type="Gene3D" id="1.10.287.130">
    <property type="match status" value="1"/>
</dbReference>
<dbReference type="SUPFAM" id="SSF47384">
    <property type="entry name" value="Homodimeric domain of signal transducing histidine kinase"/>
    <property type="match status" value="1"/>
</dbReference>
<dbReference type="InterPro" id="IPR036097">
    <property type="entry name" value="HisK_dim/P_sf"/>
</dbReference>
<evidence type="ECO:0000313" key="6">
    <source>
        <dbReference type="Proteomes" id="UP001165363"/>
    </source>
</evidence>
<evidence type="ECO:0000259" key="4">
    <source>
        <dbReference type="PROSITE" id="PS50109"/>
    </source>
</evidence>
<dbReference type="Pfam" id="PF00512">
    <property type="entry name" value="HisKA"/>
    <property type="match status" value="1"/>
</dbReference>
<dbReference type="InterPro" id="IPR005467">
    <property type="entry name" value="His_kinase_dom"/>
</dbReference>
<dbReference type="EC" id="2.7.13.3" evidence="2"/>
<protein>
    <recommendedName>
        <fullName evidence="2">histidine kinase</fullName>
        <ecNumber evidence="2">2.7.13.3</ecNumber>
    </recommendedName>
</protein>
<comment type="catalytic activity">
    <reaction evidence="1">
        <text>ATP + protein L-histidine = ADP + protein N-phospho-L-histidine.</text>
        <dbReference type="EC" id="2.7.13.3"/>
    </reaction>
</comment>
<evidence type="ECO:0000313" key="5">
    <source>
        <dbReference type="EMBL" id="MCL6682512.1"/>
    </source>
</evidence>
<keyword evidence="6" id="KW-1185">Reference proteome</keyword>
<evidence type="ECO:0000256" key="3">
    <source>
        <dbReference type="SAM" id="MobiDB-lite"/>
    </source>
</evidence>
<sequence length="523" mass="55404">MRFDDRLATVLAQPVESARDRAIRWRQLVDLVARSGGDGDPFVLGKAIDAIREDGPEVGEQVRAATARAIAGKPVPLGLLEVFAGDRLAIAAPLLAAAQLDPASVQALHSVASDEVKPFLASLAPPLADTAPTTLRPQAETPAEPAHQPAKAEPVPSISDVVARIERLRSSRERGERPPAAVAGPPMSSPSLFRWECGPSGEIDWVEGAPRGAMVGRSIAAADIEEGVDDCVERAFEVRAPFRDCVLELGDEGPLAGHWIISGVPAFNPSDGRFIGYRGVARRDEVEEEGPVEAAAKAATVGPVDHDSLREMIHEIKTPLNAIIGFAEIIDGQYFGPAHSRYRERAAEIVANARSLLEAAEDLDFAARLQSARARPGEGTEMSAFLPAFAETLQARAARHGVAIDMNAALGLGRSALDPELMERLLRRFTDAVLSATASGEQLKLNVRPAGKALAFDITRPGATMMAGKEELLDPEFTIGDADRALLGLGFSLRLVNGLVGIAGGSLEIGESQFTLSVPLAKA</sequence>
<proteinExistence type="predicted"/>
<dbReference type="EMBL" id="JAMGBD010000001">
    <property type="protein sequence ID" value="MCL6682512.1"/>
    <property type="molecule type" value="Genomic_DNA"/>
</dbReference>